<evidence type="ECO:0000256" key="5">
    <source>
        <dbReference type="ARBA" id="ARBA00023163"/>
    </source>
</evidence>
<dbReference type="EMBL" id="MCGN01000003">
    <property type="protein sequence ID" value="ORY99180.1"/>
    <property type="molecule type" value="Genomic_DNA"/>
</dbReference>
<sequence>MSSIASAYSPSPASMFQPPQDTWPLAQQPLQQQPLQEQQQPLVDPASNKSCKQNKGASAFIKKLYSFRFSMINDARFQNRITWSTSGSSFFIYNAKAFANQVLPVYFKHGNFSSFVRQLNMYGFHKINKSTTSSRQQHQQYQQQQQSPEGDVWEFSHTQFMRDRSDLLPQIRRKTVDADGLRRESGDLHTSVAIMQTAQSELVQQFQELQSTFQFLQSAFGDLQQNQMRLQYGIRKVIATGGVLSPPGMWCCN</sequence>
<evidence type="ECO:0000259" key="9">
    <source>
        <dbReference type="PROSITE" id="PS00434"/>
    </source>
</evidence>
<feature type="compositionally biased region" description="Low complexity" evidence="8">
    <location>
        <begin position="24"/>
        <end position="42"/>
    </location>
</feature>
<dbReference type="SMART" id="SM00415">
    <property type="entry name" value="HSF"/>
    <property type="match status" value="1"/>
</dbReference>
<dbReference type="InParanoid" id="A0A1X2HJA6"/>
<dbReference type="PANTHER" id="PTHR10015">
    <property type="entry name" value="HEAT SHOCK TRANSCRIPTION FACTOR"/>
    <property type="match status" value="1"/>
</dbReference>
<keyword evidence="3" id="KW-0805">Transcription regulation</keyword>
<evidence type="ECO:0000256" key="1">
    <source>
        <dbReference type="ARBA" id="ARBA00004123"/>
    </source>
</evidence>
<dbReference type="Pfam" id="PF00447">
    <property type="entry name" value="HSF_DNA-bind"/>
    <property type="match status" value="1"/>
</dbReference>
<comment type="similarity">
    <text evidence="2 7">Belongs to the HSF family.</text>
</comment>
<evidence type="ECO:0000256" key="2">
    <source>
        <dbReference type="ARBA" id="ARBA00006403"/>
    </source>
</evidence>
<dbReference type="InterPro" id="IPR000232">
    <property type="entry name" value="HSF_DNA-bd"/>
</dbReference>
<keyword evidence="6" id="KW-0539">Nucleus</keyword>
<dbReference type="OrthoDB" id="60033at2759"/>
<evidence type="ECO:0000313" key="10">
    <source>
        <dbReference type="EMBL" id="ORY99180.1"/>
    </source>
</evidence>
<protein>
    <submittedName>
        <fullName evidence="10">HSF-type DNA-binding-domain-containing protein</fullName>
    </submittedName>
</protein>
<comment type="caution">
    <text evidence="10">The sequence shown here is derived from an EMBL/GenBank/DDBJ whole genome shotgun (WGS) entry which is preliminary data.</text>
</comment>
<comment type="subcellular location">
    <subcellularLocation>
        <location evidence="1">Nucleus</location>
    </subcellularLocation>
</comment>
<keyword evidence="5" id="KW-0804">Transcription</keyword>
<feature type="compositionally biased region" description="Low complexity" evidence="8">
    <location>
        <begin position="1"/>
        <end position="14"/>
    </location>
</feature>
<evidence type="ECO:0000256" key="3">
    <source>
        <dbReference type="ARBA" id="ARBA00023015"/>
    </source>
</evidence>
<dbReference type="GO" id="GO:0003700">
    <property type="term" value="F:DNA-binding transcription factor activity"/>
    <property type="evidence" value="ECO:0007669"/>
    <property type="project" value="InterPro"/>
</dbReference>
<dbReference type="GO" id="GO:0043565">
    <property type="term" value="F:sequence-specific DNA binding"/>
    <property type="evidence" value="ECO:0007669"/>
    <property type="project" value="InterPro"/>
</dbReference>
<feature type="region of interest" description="Disordered" evidence="8">
    <location>
        <begin position="1"/>
        <end position="51"/>
    </location>
</feature>
<dbReference type="STRING" id="13706.A0A1X2HJA6"/>
<dbReference type="InterPro" id="IPR036388">
    <property type="entry name" value="WH-like_DNA-bd_sf"/>
</dbReference>
<keyword evidence="4 10" id="KW-0238">DNA-binding</keyword>
<organism evidence="10 11">
    <name type="scientific">Syncephalastrum racemosum</name>
    <name type="common">Filamentous fungus</name>
    <dbReference type="NCBI Taxonomy" id="13706"/>
    <lineage>
        <taxon>Eukaryota</taxon>
        <taxon>Fungi</taxon>
        <taxon>Fungi incertae sedis</taxon>
        <taxon>Mucoromycota</taxon>
        <taxon>Mucoromycotina</taxon>
        <taxon>Mucoromycetes</taxon>
        <taxon>Mucorales</taxon>
        <taxon>Syncephalastraceae</taxon>
        <taxon>Syncephalastrum</taxon>
    </lineage>
</organism>
<evidence type="ECO:0000313" key="11">
    <source>
        <dbReference type="Proteomes" id="UP000242180"/>
    </source>
</evidence>
<dbReference type="Gene3D" id="1.10.10.10">
    <property type="entry name" value="Winged helix-like DNA-binding domain superfamily/Winged helix DNA-binding domain"/>
    <property type="match status" value="1"/>
</dbReference>
<dbReference type="InterPro" id="IPR036390">
    <property type="entry name" value="WH_DNA-bd_sf"/>
</dbReference>
<dbReference type="PANTHER" id="PTHR10015:SF427">
    <property type="entry name" value="HEAT SHOCK FACTOR PROTEIN"/>
    <property type="match status" value="1"/>
</dbReference>
<dbReference type="AlphaFoldDB" id="A0A1X2HJA6"/>
<name>A0A1X2HJA6_SYNRA</name>
<reference evidence="10 11" key="1">
    <citation type="submission" date="2016-07" db="EMBL/GenBank/DDBJ databases">
        <title>Pervasive Adenine N6-methylation of Active Genes in Fungi.</title>
        <authorList>
            <consortium name="DOE Joint Genome Institute"/>
            <person name="Mondo S.J."/>
            <person name="Dannebaum R.O."/>
            <person name="Kuo R.C."/>
            <person name="Labutti K."/>
            <person name="Haridas S."/>
            <person name="Kuo A."/>
            <person name="Salamov A."/>
            <person name="Ahrendt S.R."/>
            <person name="Lipzen A."/>
            <person name="Sullivan W."/>
            <person name="Andreopoulos W.B."/>
            <person name="Clum A."/>
            <person name="Lindquist E."/>
            <person name="Daum C."/>
            <person name="Ramamoorthy G.K."/>
            <person name="Gryganskyi A."/>
            <person name="Culley D."/>
            <person name="Magnuson J.K."/>
            <person name="James T.Y."/>
            <person name="O'Malley M.A."/>
            <person name="Stajich J.E."/>
            <person name="Spatafora J.W."/>
            <person name="Visel A."/>
            <person name="Grigoriev I.V."/>
        </authorList>
    </citation>
    <scope>NUCLEOTIDE SEQUENCE [LARGE SCALE GENOMIC DNA]</scope>
    <source>
        <strain evidence="10 11">NRRL 2496</strain>
    </source>
</reference>
<accession>A0A1X2HJA6</accession>
<feature type="domain" description="HSF-type DNA-binding" evidence="9">
    <location>
        <begin position="103"/>
        <end position="127"/>
    </location>
</feature>
<evidence type="ECO:0000256" key="8">
    <source>
        <dbReference type="SAM" id="MobiDB-lite"/>
    </source>
</evidence>
<dbReference type="GO" id="GO:0005634">
    <property type="term" value="C:nucleus"/>
    <property type="evidence" value="ECO:0007669"/>
    <property type="project" value="UniProtKB-SubCell"/>
</dbReference>
<gene>
    <name evidence="10" type="ORF">BCR43DRAFT_221467</name>
</gene>
<evidence type="ECO:0000256" key="4">
    <source>
        <dbReference type="ARBA" id="ARBA00023125"/>
    </source>
</evidence>
<dbReference type="SUPFAM" id="SSF46785">
    <property type="entry name" value="Winged helix' DNA-binding domain"/>
    <property type="match status" value="1"/>
</dbReference>
<dbReference type="FunFam" id="1.10.10.10:FF:000027">
    <property type="entry name" value="Heat shock transcription factor 1"/>
    <property type="match status" value="1"/>
</dbReference>
<dbReference type="PROSITE" id="PS00434">
    <property type="entry name" value="HSF_DOMAIN"/>
    <property type="match status" value="1"/>
</dbReference>
<keyword evidence="11" id="KW-1185">Reference proteome</keyword>
<dbReference type="Proteomes" id="UP000242180">
    <property type="component" value="Unassembled WGS sequence"/>
</dbReference>
<dbReference type="PRINTS" id="PR00056">
    <property type="entry name" value="HSFDOMAIN"/>
</dbReference>
<evidence type="ECO:0000256" key="6">
    <source>
        <dbReference type="ARBA" id="ARBA00023242"/>
    </source>
</evidence>
<proteinExistence type="inferred from homology"/>
<evidence type="ECO:0000256" key="7">
    <source>
        <dbReference type="RuleBase" id="RU004020"/>
    </source>
</evidence>